<organism evidence="2 3">
    <name type="scientific">Endocarpon pusillum</name>
    <dbReference type="NCBI Taxonomy" id="364733"/>
    <lineage>
        <taxon>Eukaryota</taxon>
        <taxon>Fungi</taxon>
        <taxon>Dikarya</taxon>
        <taxon>Ascomycota</taxon>
        <taxon>Pezizomycotina</taxon>
        <taxon>Eurotiomycetes</taxon>
        <taxon>Chaetothyriomycetidae</taxon>
        <taxon>Verrucariales</taxon>
        <taxon>Verrucariaceae</taxon>
        <taxon>Endocarpon</taxon>
    </lineage>
</organism>
<sequence length="65" mass="7819">MAAPFQMDEQYGYDGLTGWRSYRILRPGRGIYHDFKRRLPYYRSDLKDALTYRTAASVIRMYFVN</sequence>
<evidence type="ECO:0000313" key="2">
    <source>
        <dbReference type="EMBL" id="KAF7502367.1"/>
    </source>
</evidence>
<feature type="domain" description="Bicarbonate transporter-like transmembrane" evidence="1">
    <location>
        <begin position="29"/>
        <end position="64"/>
    </location>
</feature>
<dbReference type="Pfam" id="PF00955">
    <property type="entry name" value="HCO3_cotransp"/>
    <property type="match status" value="1"/>
</dbReference>
<keyword evidence="3" id="KW-1185">Reference proteome</keyword>
<dbReference type="EMBL" id="JAACFV010000263">
    <property type="protein sequence ID" value="KAF7502367.1"/>
    <property type="molecule type" value="Genomic_DNA"/>
</dbReference>
<dbReference type="GO" id="GO:0006820">
    <property type="term" value="P:monoatomic anion transport"/>
    <property type="evidence" value="ECO:0007669"/>
    <property type="project" value="InterPro"/>
</dbReference>
<reference evidence="2" key="1">
    <citation type="submission" date="2020-02" db="EMBL/GenBank/DDBJ databases">
        <authorList>
            <person name="Palmer J.M."/>
        </authorList>
    </citation>
    <scope>NUCLEOTIDE SEQUENCE</scope>
    <source>
        <strain evidence="2">EPUS1.4</strain>
        <tissue evidence="2">Thallus</tissue>
    </source>
</reference>
<dbReference type="Proteomes" id="UP000606974">
    <property type="component" value="Unassembled WGS sequence"/>
</dbReference>
<name>A0A8H7A736_9EURO</name>
<comment type="caution">
    <text evidence="2">The sequence shown here is derived from an EMBL/GenBank/DDBJ whole genome shotgun (WGS) entry which is preliminary data.</text>
</comment>
<dbReference type="GO" id="GO:0016020">
    <property type="term" value="C:membrane"/>
    <property type="evidence" value="ECO:0007669"/>
    <property type="project" value="InterPro"/>
</dbReference>
<dbReference type="OrthoDB" id="1735926at2759"/>
<dbReference type="InterPro" id="IPR011531">
    <property type="entry name" value="HCO3_transpt-like_TM_dom"/>
</dbReference>
<protein>
    <recommendedName>
        <fullName evidence="1">Bicarbonate transporter-like transmembrane domain-containing protein</fullName>
    </recommendedName>
</protein>
<accession>A0A8H7A736</accession>
<gene>
    <name evidence="2" type="ORF">GJ744_005988</name>
</gene>
<dbReference type="AlphaFoldDB" id="A0A8H7A736"/>
<proteinExistence type="predicted"/>
<evidence type="ECO:0000259" key="1">
    <source>
        <dbReference type="Pfam" id="PF00955"/>
    </source>
</evidence>
<evidence type="ECO:0000313" key="3">
    <source>
        <dbReference type="Proteomes" id="UP000606974"/>
    </source>
</evidence>
<dbReference type="Gene3D" id="1.10.287.570">
    <property type="entry name" value="Helical hairpin bin"/>
    <property type="match status" value="1"/>
</dbReference>